<sequence>MGQPVVRLSEAYERPNGRHASELEFEYEGNGVGTSTLGVRRSSYRDYYRILGGRQFSGTLEARWAPAGTNRFEVHGQLIAAFEGNRRVAELEVTSDGPSTIRLVASGNERPYPQIRVAGGAGGVSINVRRSQFQLVERSVGREDLGWMSWQNIVHLNYLLDVPQTAAGRKNLVVVFSSLGREYDFTYNYRSALQGSDSYRLFLLDDFGMRGSYYFSNHRDLTIHREVQKFLTEIIEKLGVAMDRVTFAGSSKGGTGALIHGVGLGVGKIIVGAPQVFPGSYLQDSAPAVLEFIAGGRDSGAKKWLDNAVVSRISRPPAETSVRILVGEKDHHWKRHIRPLLELVDSHDSDFQALTLPDLTHSDIGSVYRHYLRNVVDQKPRSRTEDVLPHVIENVEGNLLRIKVWKPKGELISCHLYQGSKLVGKKAYSKREEFTFSVVPGDEVRFRIFRRCPGENRPFAWFYSKSISV</sequence>
<dbReference type="InterPro" id="IPR029058">
    <property type="entry name" value="AB_hydrolase_fold"/>
</dbReference>
<name>A0A9X1M2X1_9MICC</name>
<gene>
    <name evidence="1" type="ORF">LJ751_11165</name>
</gene>
<dbReference type="RefSeq" id="WP_227908236.1">
    <property type="nucleotide sequence ID" value="NZ_CP095461.1"/>
</dbReference>
<protein>
    <submittedName>
        <fullName evidence="1">Uncharacterized protein</fullName>
    </submittedName>
</protein>
<organism evidence="1 2">
    <name type="scientific">Arthrobacter gengyunqii</name>
    <dbReference type="NCBI Taxonomy" id="2886940"/>
    <lineage>
        <taxon>Bacteria</taxon>
        <taxon>Bacillati</taxon>
        <taxon>Actinomycetota</taxon>
        <taxon>Actinomycetes</taxon>
        <taxon>Micrococcales</taxon>
        <taxon>Micrococcaceae</taxon>
        <taxon>Arthrobacter</taxon>
    </lineage>
</organism>
<evidence type="ECO:0000313" key="2">
    <source>
        <dbReference type="Proteomes" id="UP001139264"/>
    </source>
</evidence>
<dbReference type="SUPFAM" id="SSF53474">
    <property type="entry name" value="alpha/beta-Hydrolases"/>
    <property type="match status" value="1"/>
</dbReference>
<dbReference type="Proteomes" id="UP001139264">
    <property type="component" value="Unassembled WGS sequence"/>
</dbReference>
<proteinExistence type="predicted"/>
<reference evidence="1" key="1">
    <citation type="submission" date="2021-10" db="EMBL/GenBank/DDBJ databases">
        <title>Novel species in genus Arthrobacter.</title>
        <authorList>
            <person name="Liu Y."/>
        </authorList>
    </citation>
    <scope>NUCLEOTIDE SEQUENCE</scope>
    <source>
        <strain evidence="1">Zg-Y809</strain>
    </source>
</reference>
<comment type="caution">
    <text evidence="1">The sequence shown here is derived from an EMBL/GenBank/DDBJ whole genome shotgun (WGS) entry which is preliminary data.</text>
</comment>
<accession>A0A9X1M2X1</accession>
<dbReference type="Gene3D" id="3.40.50.1820">
    <property type="entry name" value="alpha/beta hydrolase"/>
    <property type="match status" value="1"/>
</dbReference>
<evidence type="ECO:0000313" key="1">
    <source>
        <dbReference type="EMBL" id="MCC3269915.1"/>
    </source>
</evidence>
<dbReference type="AlphaFoldDB" id="A0A9X1M2X1"/>
<dbReference type="EMBL" id="JAJFZP010000009">
    <property type="protein sequence ID" value="MCC3269915.1"/>
    <property type="molecule type" value="Genomic_DNA"/>
</dbReference>